<name>A0A3K0W700_ECOLX</name>
<feature type="domain" description="Phage tail collar" evidence="3">
    <location>
        <begin position="327"/>
        <end position="374"/>
    </location>
</feature>
<protein>
    <submittedName>
        <fullName evidence="4">Phage tail protein</fullName>
    </submittedName>
</protein>
<dbReference type="InterPro" id="IPR011083">
    <property type="entry name" value="Phage_tail_collar_dom"/>
</dbReference>
<evidence type="ECO:0000256" key="2">
    <source>
        <dbReference type="ARBA" id="ARBA00022581"/>
    </source>
</evidence>
<reference evidence="4 5" key="1">
    <citation type="submission" date="2018-10" db="EMBL/GenBank/DDBJ databases">
        <authorList>
            <consortium name="NARMS: The National Antimicrobial Resistance Monitoring System"/>
        </authorList>
    </citation>
    <scope>NUCLEOTIDE SEQUENCE [LARGE SCALE GENOMIC DNA]</scope>
    <source>
        <strain evidence="4 5">CVM N17EC0060</strain>
    </source>
</reference>
<gene>
    <name evidence="4" type="ORF">D9D43_07350</name>
</gene>
<dbReference type="Pfam" id="PF07484">
    <property type="entry name" value="Collar"/>
    <property type="match status" value="1"/>
</dbReference>
<dbReference type="Gene3D" id="3.90.1340.10">
    <property type="entry name" value="Phage tail collar domain"/>
    <property type="match status" value="1"/>
</dbReference>
<comment type="caution">
    <text evidence="4">The sequence shown here is derived from an EMBL/GenBank/DDBJ whole genome shotgun (WGS) entry which is preliminary data.</text>
</comment>
<dbReference type="EMBL" id="RNLZ01000010">
    <property type="protein sequence ID" value="MGE13409.1"/>
    <property type="molecule type" value="Genomic_DNA"/>
</dbReference>
<dbReference type="Pfam" id="PF03406">
    <property type="entry name" value="Phage_fiber_2"/>
    <property type="match status" value="4"/>
</dbReference>
<dbReference type="InterPro" id="IPR005068">
    <property type="entry name" value="Phage_lambda_Stf-r2"/>
</dbReference>
<comment type="subcellular location">
    <subcellularLocation>
        <location evidence="1">Virion</location>
    </subcellularLocation>
</comment>
<dbReference type="InterPro" id="IPR037053">
    <property type="entry name" value="Phage_tail_collar_dom_sf"/>
</dbReference>
<proteinExistence type="predicted"/>
<dbReference type="SUPFAM" id="SSF88874">
    <property type="entry name" value="Receptor-binding domain of short tail fibre protein gp12"/>
    <property type="match status" value="1"/>
</dbReference>
<evidence type="ECO:0000256" key="1">
    <source>
        <dbReference type="ARBA" id="ARBA00004328"/>
    </source>
</evidence>
<dbReference type="InterPro" id="IPR051934">
    <property type="entry name" value="Phage_Tail_Fiber_Structural"/>
</dbReference>
<sequence>MGNLNETEKWEENIYQLETSDPVLGGADGISNRAPRQLANRTKWLKKKTEEAAQSLAEHVRSRNHPDATLTAKGFTQLSSAINSTSETLAATPKAVKAAYDLAAGKAPASHTHPWSQITGVPAASLTAKGTVQLSSATDSQSETEAATPKAVKIAYDLARGKYTAQDATTTRKGIVQLSSAINSTSETLAATPKAVKAAYDLAAGKAPASHTHPWSQITGVPAASLTAKGTVQLSSAINSTSEILAATPKAVKAAYDLANGKQPADATLTALAGLATAADRLPYFTGADRAALATLTAIGRAIIAKGSIKDVLNYLGLGEGSALPVGVPVPWPTATPPAGWLKCDGRAFTKEQYPVLARAYPTLRLPDLRGEFIRGWDDGRKVDTGRKLLSAQGATLLRTAMLDYYNQDTTGTSGIVGMGFNNEDSITDLREGSFKMPDGTTFSDPVVAMSDNGMQATILTSIRSGYAKGITVRPRSIALNYIVRAV</sequence>
<keyword evidence="2" id="KW-0945">Host-virus interaction</keyword>
<dbReference type="PANTHER" id="PTHR35191:SF1">
    <property type="entry name" value="PROPHAGE SIDE TAIL FIBER PROTEIN HOMOLOG STFQ-RELATED"/>
    <property type="match status" value="1"/>
</dbReference>
<evidence type="ECO:0000313" key="4">
    <source>
        <dbReference type="EMBL" id="MGE13409.1"/>
    </source>
</evidence>
<dbReference type="GO" id="GO:0019062">
    <property type="term" value="P:virion attachment to host cell"/>
    <property type="evidence" value="ECO:0007669"/>
    <property type="project" value="InterPro"/>
</dbReference>
<dbReference type="Proteomes" id="UP000272336">
    <property type="component" value="Unassembled WGS sequence"/>
</dbReference>
<dbReference type="PANTHER" id="PTHR35191">
    <property type="entry name" value="PROPHAGE SIDE TAIL FIBER PROTEIN HOMOLOG STFQ-RELATED"/>
    <property type="match status" value="1"/>
</dbReference>
<organism evidence="4 5">
    <name type="scientific">Escherichia coli</name>
    <dbReference type="NCBI Taxonomy" id="562"/>
    <lineage>
        <taxon>Bacteria</taxon>
        <taxon>Pseudomonadati</taxon>
        <taxon>Pseudomonadota</taxon>
        <taxon>Gammaproteobacteria</taxon>
        <taxon>Enterobacterales</taxon>
        <taxon>Enterobacteriaceae</taxon>
        <taxon>Escherichia</taxon>
    </lineage>
</organism>
<evidence type="ECO:0000313" key="5">
    <source>
        <dbReference type="Proteomes" id="UP000272336"/>
    </source>
</evidence>
<accession>A0A3K0W700</accession>
<evidence type="ECO:0000259" key="3">
    <source>
        <dbReference type="Pfam" id="PF07484"/>
    </source>
</evidence>
<dbReference type="AlphaFoldDB" id="A0A3K0W700"/>
<dbReference type="GO" id="GO:0046718">
    <property type="term" value="P:symbiont entry into host cell"/>
    <property type="evidence" value="ECO:0007669"/>
    <property type="project" value="InterPro"/>
</dbReference>